<comment type="caution">
    <text evidence="1">The sequence shown here is derived from an EMBL/GenBank/DDBJ whole genome shotgun (WGS) entry which is preliminary data.</text>
</comment>
<dbReference type="AlphaFoldDB" id="A0A4R4YIV8"/>
<accession>A0A4R4YIV8</accession>
<sequence>MQLKRVVNGFNRWFAGLRTAPGIGRFVSKHFTDITYTGRRSGRTFSTPVGYRRTGDQVLIAVLLPDAKAWWRNFTGDGNPISIVLDGADRTGHAIARRASKRRVIVTVQLAA</sequence>
<dbReference type="GO" id="GO:0016491">
    <property type="term" value="F:oxidoreductase activity"/>
    <property type="evidence" value="ECO:0007669"/>
    <property type="project" value="InterPro"/>
</dbReference>
<name>A0A4R4YIV8_9ACTN</name>
<dbReference type="RefSeq" id="WP_132177333.1">
    <property type="nucleotide sequence ID" value="NZ_SMKX01000227.1"/>
</dbReference>
<gene>
    <name evidence="1" type="ORF">E1263_40180</name>
</gene>
<evidence type="ECO:0000313" key="2">
    <source>
        <dbReference type="Proteomes" id="UP000295124"/>
    </source>
</evidence>
<proteinExistence type="predicted"/>
<dbReference type="Gene3D" id="2.30.110.10">
    <property type="entry name" value="Electron Transport, Fmn-binding Protein, Chain A"/>
    <property type="match status" value="1"/>
</dbReference>
<dbReference type="Pfam" id="PF04075">
    <property type="entry name" value="F420H2_quin_red"/>
    <property type="match status" value="1"/>
</dbReference>
<organism evidence="1 2">
    <name type="scientific">Kribbella antibiotica</name>
    <dbReference type="NCBI Taxonomy" id="190195"/>
    <lineage>
        <taxon>Bacteria</taxon>
        <taxon>Bacillati</taxon>
        <taxon>Actinomycetota</taxon>
        <taxon>Actinomycetes</taxon>
        <taxon>Propionibacteriales</taxon>
        <taxon>Kribbellaceae</taxon>
        <taxon>Kribbella</taxon>
    </lineage>
</organism>
<dbReference type="InterPro" id="IPR004378">
    <property type="entry name" value="F420H2_quin_Rdtase"/>
</dbReference>
<dbReference type="InterPro" id="IPR012349">
    <property type="entry name" value="Split_barrel_FMN-bd"/>
</dbReference>
<protein>
    <submittedName>
        <fullName evidence="1">DUF385 domain-containing protein</fullName>
    </submittedName>
</protein>
<dbReference type="Proteomes" id="UP000295124">
    <property type="component" value="Unassembled WGS sequence"/>
</dbReference>
<dbReference type="EMBL" id="SMKX01000227">
    <property type="protein sequence ID" value="TDD44746.1"/>
    <property type="molecule type" value="Genomic_DNA"/>
</dbReference>
<reference evidence="1 2" key="1">
    <citation type="submission" date="2019-03" db="EMBL/GenBank/DDBJ databases">
        <title>Draft genome sequences of novel Actinobacteria.</title>
        <authorList>
            <person name="Sahin N."/>
            <person name="Ay H."/>
            <person name="Saygin H."/>
        </authorList>
    </citation>
    <scope>NUCLEOTIDE SEQUENCE [LARGE SCALE GENOMIC DNA]</scope>
    <source>
        <strain evidence="1 2">JCM 13523</strain>
    </source>
</reference>
<evidence type="ECO:0000313" key="1">
    <source>
        <dbReference type="EMBL" id="TDD44746.1"/>
    </source>
</evidence>
<dbReference type="OrthoDB" id="3778270at2"/>
<keyword evidence="2" id="KW-1185">Reference proteome</keyword>